<comment type="caution">
    <text evidence="2">The sequence shown here is derived from an EMBL/GenBank/DDBJ whole genome shotgun (WGS) entry which is preliminary data.</text>
</comment>
<evidence type="ECO:0000256" key="1">
    <source>
        <dbReference type="SAM" id="Phobius"/>
    </source>
</evidence>
<dbReference type="Proteomes" id="UP000012128">
    <property type="component" value="Unassembled WGS sequence"/>
</dbReference>
<sequence length="66" mass="7513">MKHSKYFICFFNGMAIAFFLSFVVEAMNPKPHEGALLFNSFGWYSSIFLVVGVFGILVGRGEWKDL</sequence>
<organism evidence="2 3">
    <name type="scientific">Leptospira interrogans str. 2006001854</name>
    <dbReference type="NCBI Taxonomy" id="1001590"/>
    <lineage>
        <taxon>Bacteria</taxon>
        <taxon>Pseudomonadati</taxon>
        <taxon>Spirochaetota</taxon>
        <taxon>Spirochaetia</taxon>
        <taxon>Leptospirales</taxon>
        <taxon>Leptospiraceae</taxon>
        <taxon>Leptospira</taxon>
    </lineage>
</organism>
<feature type="transmembrane region" description="Helical" evidence="1">
    <location>
        <begin position="36"/>
        <end position="58"/>
    </location>
</feature>
<keyword evidence="1" id="KW-1133">Transmembrane helix</keyword>
<keyword evidence="1" id="KW-0812">Transmembrane</keyword>
<keyword evidence="1" id="KW-0472">Membrane</keyword>
<dbReference type="EMBL" id="AFLW02000035">
    <property type="protein sequence ID" value="EMM83983.1"/>
    <property type="molecule type" value="Genomic_DNA"/>
</dbReference>
<feature type="transmembrane region" description="Helical" evidence="1">
    <location>
        <begin position="7"/>
        <end position="24"/>
    </location>
</feature>
<reference evidence="2 3" key="1">
    <citation type="submission" date="2013-01" db="EMBL/GenBank/DDBJ databases">
        <authorList>
            <person name="Harkins D.M."/>
            <person name="Durkin A.S."/>
            <person name="Brinkac L.M."/>
            <person name="Haft D.H."/>
            <person name="Selengut J.D."/>
            <person name="Sanka R."/>
            <person name="DePew J."/>
            <person name="Purushe J."/>
            <person name="Hospenthal D.R."/>
            <person name="Murray C.K."/>
            <person name="Pimentel G."/>
            <person name="Wasfy M."/>
            <person name="Parker T."/>
            <person name="Miller R.S."/>
            <person name="Vinetz J.M."/>
            <person name="Sutton G.G."/>
            <person name="Nierman W.C."/>
            <person name="Fouts D.E."/>
        </authorList>
    </citation>
    <scope>NUCLEOTIDE SEQUENCE [LARGE SCALE GENOMIC DNA]</scope>
    <source>
        <strain evidence="2 3">2006001854</strain>
    </source>
</reference>
<accession>M6GG63</accession>
<name>M6GG63_LEPIR</name>
<protein>
    <submittedName>
        <fullName evidence="2">Uncharacterized protein</fullName>
    </submittedName>
</protein>
<evidence type="ECO:0000313" key="2">
    <source>
        <dbReference type="EMBL" id="EMM83983.1"/>
    </source>
</evidence>
<proteinExistence type="predicted"/>
<evidence type="ECO:0000313" key="3">
    <source>
        <dbReference type="Proteomes" id="UP000012128"/>
    </source>
</evidence>
<gene>
    <name evidence="2" type="ORF">LEP1GSC037_4630</name>
</gene>
<dbReference type="AlphaFoldDB" id="M6GG63"/>